<dbReference type="AlphaFoldDB" id="A0A3M7RHK6"/>
<gene>
    <name evidence="1" type="ORF">BpHYR1_046394</name>
</gene>
<protein>
    <submittedName>
        <fullName evidence="1">Uncharacterized protein</fullName>
    </submittedName>
</protein>
<dbReference type="Gene3D" id="3.40.30.10">
    <property type="entry name" value="Glutaredoxin"/>
    <property type="match status" value="1"/>
</dbReference>
<dbReference type="EMBL" id="REGN01003370">
    <property type="protein sequence ID" value="RNA22959.1"/>
    <property type="molecule type" value="Genomic_DNA"/>
</dbReference>
<keyword evidence="2" id="KW-1185">Reference proteome</keyword>
<reference evidence="1 2" key="1">
    <citation type="journal article" date="2018" name="Sci. Rep.">
        <title>Genomic signatures of local adaptation to the degree of environmental predictability in rotifers.</title>
        <authorList>
            <person name="Franch-Gras L."/>
            <person name="Hahn C."/>
            <person name="Garcia-Roger E.M."/>
            <person name="Carmona M.J."/>
            <person name="Serra M."/>
            <person name="Gomez A."/>
        </authorList>
    </citation>
    <scope>NUCLEOTIDE SEQUENCE [LARGE SCALE GENOMIC DNA]</scope>
    <source>
        <strain evidence="1">HYR1</strain>
    </source>
</reference>
<sequence>MFDIWTNFRPRGHLEELSSLIQTLRGKAFWVFIIFLLESSRTLQKLPGTAKNHMTVVLTDRKLVVMLKFAQINNINLKKYFFKQYWKIMRHYSVEFLPKLLVLDLKTGDLLNAKIMSRMTELYHNFIKNCFKNNYLSNEDLKKRKFVCPVILSQLKKNLIDVREDEKREDGSRVLFLLYFCSYNTAIGTMNTYNEISKFLSQMPQLKRYLVKIVLISSDPSKESFLKLIEELKSNKSTSLSLSALSYESNKIKEDLLRDLQIIGIPWFVIIDSRKGLVLCENHV</sequence>
<organism evidence="1 2">
    <name type="scientific">Brachionus plicatilis</name>
    <name type="common">Marine rotifer</name>
    <name type="synonym">Brachionus muelleri</name>
    <dbReference type="NCBI Taxonomy" id="10195"/>
    <lineage>
        <taxon>Eukaryota</taxon>
        <taxon>Metazoa</taxon>
        <taxon>Spiralia</taxon>
        <taxon>Gnathifera</taxon>
        <taxon>Rotifera</taxon>
        <taxon>Eurotatoria</taxon>
        <taxon>Monogononta</taxon>
        <taxon>Pseudotrocha</taxon>
        <taxon>Ploima</taxon>
        <taxon>Brachionidae</taxon>
        <taxon>Brachionus</taxon>
    </lineage>
</organism>
<evidence type="ECO:0000313" key="2">
    <source>
        <dbReference type="Proteomes" id="UP000276133"/>
    </source>
</evidence>
<name>A0A3M7RHK6_BRAPC</name>
<dbReference type="Proteomes" id="UP000276133">
    <property type="component" value="Unassembled WGS sequence"/>
</dbReference>
<proteinExistence type="predicted"/>
<comment type="caution">
    <text evidence="1">The sequence shown here is derived from an EMBL/GenBank/DDBJ whole genome shotgun (WGS) entry which is preliminary data.</text>
</comment>
<evidence type="ECO:0000313" key="1">
    <source>
        <dbReference type="EMBL" id="RNA22959.1"/>
    </source>
</evidence>
<accession>A0A3M7RHK6</accession>